<keyword evidence="3" id="KW-1185">Reference proteome</keyword>
<dbReference type="CDD" id="cd00093">
    <property type="entry name" value="HTH_XRE"/>
    <property type="match status" value="1"/>
</dbReference>
<sequence>MIGVVQTKRPTPTLRMRRLAAELLRLRREAGLSQEEVAARTDINVATLYRIESAKAKPQLRTLNTLLDTYEVEAGRRADLVALQKEAGKRGWLHAYDSELPGQLTAFIGFEQEAREILNYESLFVPGMLQTEDYARAVIAGVLPGATGGEVETRVAARMRRQDLLTTPDRPKLWAVIDEAALHRLVGGPSVRRAQLAHLRDCADSPHVTVQVVPFSAGAHPGMPGSFIILRFGPQDPDVVYIDSMAGDLFLEEETDLIRHNMMFEHLRAVALSPSDTLALLASLINEDHE</sequence>
<feature type="domain" description="HTH cro/C1-type" evidence="1">
    <location>
        <begin position="23"/>
        <end position="77"/>
    </location>
</feature>
<evidence type="ECO:0000313" key="3">
    <source>
        <dbReference type="Proteomes" id="UP001501578"/>
    </source>
</evidence>
<dbReference type="Pfam" id="PF19054">
    <property type="entry name" value="DUF5753"/>
    <property type="match status" value="1"/>
</dbReference>
<evidence type="ECO:0000313" key="2">
    <source>
        <dbReference type="EMBL" id="GAA0921148.1"/>
    </source>
</evidence>
<dbReference type="Proteomes" id="UP001501578">
    <property type="component" value="Unassembled WGS sequence"/>
</dbReference>
<gene>
    <name evidence="2" type="ORF">GCM10009560_19820</name>
</gene>
<dbReference type="Gene3D" id="1.10.260.40">
    <property type="entry name" value="lambda repressor-like DNA-binding domains"/>
    <property type="match status" value="1"/>
</dbReference>
<reference evidence="3" key="1">
    <citation type="journal article" date="2019" name="Int. J. Syst. Evol. Microbiol.">
        <title>The Global Catalogue of Microorganisms (GCM) 10K type strain sequencing project: providing services to taxonomists for standard genome sequencing and annotation.</title>
        <authorList>
            <consortium name="The Broad Institute Genomics Platform"/>
            <consortium name="The Broad Institute Genome Sequencing Center for Infectious Disease"/>
            <person name="Wu L."/>
            <person name="Ma J."/>
        </authorList>
    </citation>
    <scope>NUCLEOTIDE SEQUENCE [LARGE SCALE GENOMIC DNA]</scope>
    <source>
        <strain evidence="3">JCM 11136</strain>
    </source>
</reference>
<dbReference type="PROSITE" id="PS50943">
    <property type="entry name" value="HTH_CROC1"/>
    <property type="match status" value="1"/>
</dbReference>
<accession>A0ABP3ZHB1</accession>
<dbReference type="SMART" id="SM00530">
    <property type="entry name" value="HTH_XRE"/>
    <property type="match status" value="1"/>
</dbReference>
<comment type="caution">
    <text evidence="2">The sequence shown here is derived from an EMBL/GenBank/DDBJ whole genome shotgun (WGS) entry which is preliminary data.</text>
</comment>
<evidence type="ECO:0000259" key="1">
    <source>
        <dbReference type="PROSITE" id="PS50943"/>
    </source>
</evidence>
<protein>
    <submittedName>
        <fullName evidence="2">Helix-turn-helix transcriptional regulator</fullName>
    </submittedName>
</protein>
<dbReference type="SUPFAM" id="SSF47413">
    <property type="entry name" value="lambda repressor-like DNA-binding domains"/>
    <property type="match status" value="1"/>
</dbReference>
<dbReference type="Pfam" id="PF13560">
    <property type="entry name" value="HTH_31"/>
    <property type="match status" value="1"/>
</dbReference>
<dbReference type="InterPro" id="IPR043917">
    <property type="entry name" value="DUF5753"/>
</dbReference>
<proteinExistence type="predicted"/>
<name>A0ABP3ZHB1_9ACTN</name>
<organism evidence="2 3">
    <name type="scientific">Nonomuraea longicatena</name>
    <dbReference type="NCBI Taxonomy" id="83682"/>
    <lineage>
        <taxon>Bacteria</taxon>
        <taxon>Bacillati</taxon>
        <taxon>Actinomycetota</taxon>
        <taxon>Actinomycetes</taxon>
        <taxon>Streptosporangiales</taxon>
        <taxon>Streptosporangiaceae</taxon>
        <taxon>Nonomuraea</taxon>
    </lineage>
</organism>
<dbReference type="InterPro" id="IPR010982">
    <property type="entry name" value="Lambda_DNA-bd_dom_sf"/>
</dbReference>
<dbReference type="InterPro" id="IPR001387">
    <property type="entry name" value="Cro/C1-type_HTH"/>
</dbReference>
<dbReference type="EMBL" id="BAAAHQ010000008">
    <property type="protein sequence ID" value="GAA0921148.1"/>
    <property type="molecule type" value="Genomic_DNA"/>
</dbReference>